<dbReference type="Gene3D" id="1.20.1250.20">
    <property type="entry name" value="MFS general substrate transporter like domains"/>
    <property type="match status" value="1"/>
</dbReference>
<dbReference type="EMBL" id="ANPE02000081">
    <property type="protein sequence ID" value="EMY35216.1"/>
    <property type="molecule type" value="Genomic_DNA"/>
</dbReference>
<dbReference type="PROSITE" id="PS50850">
    <property type="entry name" value="MFS"/>
    <property type="match status" value="1"/>
</dbReference>
<dbReference type="RefSeq" id="WP_005267892.1">
    <property type="nucleotide sequence ID" value="NZ_ANPE02000081.1"/>
</dbReference>
<dbReference type="PANTHER" id="PTHR23531:SF1">
    <property type="entry name" value="QUINOLENE RESISTANCE PROTEIN NORA"/>
    <property type="match status" value="1"/>
</dbReference>
<dbReference type="CDD" id="cd17489">
    <property type="entry name" value="MFS_YfcJ_like"/>
    <property type="match status" value="1"/>
</dbReference>
<evidence type="ECO:0000256" key="2">
    <source>
        <dbReference type="ARBA" id="ARBA00022692"/>
    </source>
</evidence>
<dbReference type="OrthoDB" id="9814001at2"/>
<gene>
    <name evidence="7" type="ORF">D477_005606</name>
</gene>
<dbReference type="PROSITE" id="PS00216">
    <property type="entry name" value="SUGAR_TRANSPORT_1"/>
    <property type="match status" value="1"/>
</dbReference>
<dbReference type="Proteomes" id="UP000010729">
    <property type="component" value="Unassembled WGS sequence"/>
</dbReference>
<feature type="transmembrane region" description="Helical" evidence="5">
    <location>
        <begin position="219"/>
        <end position="242"/>
    </location>
</feature>
<dbReference type="SUPFAM" id="SSF103473">
    <property type="entry name" value="MFS general substrate transporter"/>
    <property type="match status" value="1"/>
</dbReference>
<dbReference type="InterPro" id="IPR020846">
    <property type="entry name" value="MFS_dom"/>
</dbReference>
<accession>N1UXU7</accession>
<feature type="transmembrane region" description="Helical" evidence="5">
    <location>
        <begin position="371"/>
        <end position="391"/>
    </location>
</feature>
<name>N1UXU7_9MICC</name>
<dbReference type="InterPro" id="IPR036259">
    <property type="entry name" value="MFS_trans_sf"/>
</dbReference>
<dbReference type="InterPro" id="IPR005829">
    <property type="entry name" value="Sugar_transporter_CS"/>
</dbReference>
<keyword evidence="4 5" id="KW-0472">Membrane</keyword>
<proteinExistence type="predicted"/>
<dbReference type="Pfam" id="PF07690">
    <property type="entry name" value="MFS_1"/>
    <property type="match status" value="1"/>
</dbReference>
<feature type="transmembrane region" description="Helical" evidence="5">
    <location>
        <begin position="144"/>
        <end position="164"/>
    </location>
</feature>
<comment type="caution">
    <text evidence="7">The sequence shown here is derived from an EMBL/GenBank/DDBJ whole genome shotgun (WGS) entry which is preliminary data.</text>
</comment>
<feature type="transmembrane region" description="Helical" evidence="5">
    <location>
        <begin position="170"/>
        <end position="189"/>
    </location>
</feature>
<comment type="subcellular location">
    <subcellularLocation>
        <location evidence="1">Cell membrane</location>
        <topology evidence="1">Multi-pass membrane protein</topology>
    </subcellularLocation>
</comment>
<feature type="transmembrane region" description="Helical" evidence="5">
    <location>
        <begin position="307"/>
        <end position="332"/>
    </location>
</feature>
<dbReference type="InterPro" id="IPR052714">
    <property type="entry name" value="MFS_Exporter"/>
</dbReference>
<evidence type="ECO:0000256" key="1">
    <source>
        <dbReference type="ARBA" id="ARBA00004651"/>
    </source>
</evidence>
<dbReference type="PANTHER" id="PTHR23531">
    <property type="entry name" value="QUINOLENE RESISTANCE PROTEIN NORA"/>
    <property type="match status" value="1"/>
</dbReference>
<sequence length="404" mass="42134">MSGSGRTPGRLWTKDFILAFTVNFFIAMVFYLLMTSMALYALDRFRASDSAAGLASSAFVVGSLIARMFAGRLLDVVGRRRMVVVSMAAFVAASLLYLPADSLVLLIVLRTLHGMAFGAGTTALAASVQSLIPPERRGEGTGYYGASTTLSTAIGPYLAVVLAGNGGYSGIFYFSLASSVAALAVALMLRLPERPRTPRTAGARRRVPRLRLGDMVDPAALPIATVILVSGAAFSGVLSFLTSYAESRGNAGEAGTFFLIYAAAVLVSRLFIGRIQDRRGDNAVMYPMIVALALGLGMLALEPSTLTIAASAVLTGLGFGTLTTSGLAIAVSETPDMRVGTATSTFYLMLDAGTGVGPVVLGLIVPLIGYAGMYGILGAVMLAAVVLYYLVHGRKRRGPRAALG</sequence>
<reference evidence="7 8" key="1">
    <citation type="journal article" date="2013" name="Genome Announc.">
        <title>Draft Genome Sequence of Arthrobacter crystallopoietes Strain BAB-32, Revealing Genes for Bioremediation.</title>
        <authorList>
            <person name="Joshi M.N."/>
            <person name="Pandit A.S."/>
            <person name="Sharma A."/>
            <person name="Pandya R.V."/>
            <person name="Desai S.M."/>
            <person name="Saxena A.K."/>
            <person name="Bagatharia S.B."/>
        </authorList>
    </citation>
    <scope>NUCLEOTIDE SEQUENCE [LARGE SCALE GENOMIC DNA]</scope>
    <source>
        <strain evidence="7 8">BAB-32</strain>
    </source>
</reference>
<evidence type="ECO:0000313" key="8">
    <source>
        <dbReference type="Proteomes" id="UP000010729"/>
    </source>
</evidence>
<keyword evidence="8" id="KW-1185">Reference proteome</keyword>
<keyword evidence="2 5" id="KW-0812">Transmembrane</keyword>
<dbReference type="GO" id="GO:0005886">
    <property type="term" value="C:plasma membrane"/>
    <property type="evidence" value="ECO:0007669"/>
    <property type="project" value="UniProtKB-SubCell"/>
</dbReference>
<protein>
    <submittedName>
        <fullName evidence="7">Major facilitator superfamily protein</fullName>
    </submittedName>
</protein>
<evidence type="ECO:0000256" key="4">
    <source>
        <dbReference type="ARBA" id="ARBA00023136"/>
    </source>
</evidence>
<dbReference type="InterPro" id="IPR011701">
    <property type="entry name" value="MFS"/>
</dbReference>
<feature type="transmembrane region" description="Helical" evidence="5">
    <location>
        <begin position="112"/>
        <end position="132"/>
    </location>
</feature>
<evidence type="ECO:0000313" key="7">
    <source>
        <dbReference type="EMBL" id="EMY35216.1"/>
    </source>
</evidence>
<feature type="transmembrane region" description="Helical" evidence="5">
    <location>
        <begin position="51"/>
        <end position="70"/>
    </location>
</feature>
<dbReference type="AlphaFoldDB" id="N1UXU7"/>
<feature type="transmembrane region" description="Helical" evidence="5">
    <location>
        <begin position="284"/>
        <end position="301"/>
    </location>
</feature>
<evidence type="ECO:0000256" key="5">
    <source>
        <dbReference type="SAM" id="Phobius"/>
    </source>
</evidence>
<evidence type="ECO:0000259" key="6">
    <source>
        <dbReference type="PROSITE" id="PS50850"/>
    </source>
</evidence>
<keyword evidence="3 5" id="KW-1133">Transmembrane helix</keyword>
<dbReference type="GO" id="GO:0022857">
    <property type="term" value="F:transmembrane transporter activity"/>
    <property type="evidence" value="ECO:0007669"/>
    <property type="project" value="InterPro"/>
</dbReference>
<organism evidence="7 8">
    <name type="scientific">Arthrobacter crystallopoietes BAB-32</name>
    <dbReference type="NCBI Taxonomy" id="1246476"/>
    <lineage>
        <taxon>Bacteria</taxon>
        <taxon>Bacillati</taxon>
        <taxon>Actinomycetota</taxon>
        <taxon>Actinomycetes</taxon>
        <taxon>Micrococcales</taxon>
        <taxon>Micrococcaceae</taxon>
        <taxon>Crystallibacter</taxon>
    </lineage>
</organism>
<evidence type="ECO:0000256" key="3">
    <source>
        <dbReference type="ARBA" id="ARBA00022989"/>
    </source>
</evidence>
<feature type="transmembrane region" description="Helical" evidence="5">
    <location>
        <begin position="16"/>
        <end position="39"/>
    </location>
</feature>
<feature type="transmembrane region" description="Helical" evidence="5">
    <location>
        <begin position="82"/>
        <end position="100"/>
    </location>
</feature>
<feature type="transmembrane region" description="Helical" evidence="5">
    <location>
        <begin position="344"/>
        <end position="365"/>
    </location>
</feature>
<feature type="domain" description="Major facilitator superfamily (MFS) profile" evidence="6">
    <location>
        <begin position="16"/>
        <end position="396"/>
    </location>
</feature>
<feature type="transmembrane region" description="Helical" evidence="5">
    <location>
        <begin position="254"/>
        <end position="272"/>
    </location>
</feature>